<feature type="region of interest" description="Disordered" evidence="1">
    <location>
        <begin position="115"/>
        <end position="147"/>
    </location>
</feature>
<name>A0A515DD74_9BURK</name>
<sequence>MKLKTRIFALAAALLLLGATAARAQPYVNATVDGILAPGVYGRINIGNAPPPPVLYAQPVIITRPAVQVQQPPLYLYVPPGHAKKWSKHCAQYNACGRQVYFVNVDSRGKYKFKDRDRRGWDGRGDNGKHAYRDNDRGHGNGHGHRD</sequence>
<reference evidence="3 4" key="1">
    <citation type="submission" date="2019-01" db="EMBL/GenBank/DDBJ databases">
        <title>Genomic insights into a novel species Rhodoferax sp.</title>
        <authorList>
            <person name="Jin L."/>
        </authorList>
    </citation>
    <scope>NUCLEOTIDE SEQUENCE [LARGE SCALE GENOMIC DNA]</scope>
    <source>
        <strain evidence="3 4">CHu59-6-5</strain>
    </source>
</reference>
<dbReference type="AlphaFoldDB" id="A0A515DD74"/>
<proteinExistence type="predicted"/>
<feature type="compositionally biased region" description="Basic and acidic residues" evidence="1">
    <location>
        <begin position="115"/>
        <end position="139"/>
    </location>
</feature>
<accession>A0A515DD74</accession>
<evidence type="ECO:0000256" key="1">
    <source>
        <dbReference type="SAM" id="MobiDB-lite"/>
    </source>
</evidence>
<evidence type="ECO:0000256" key="2">
    <source>
        <dbReference type="SAM" id="SignalP"/>
    </source>
</evidence>
<evidence type="ECO:0000313" key="3">
    <source>
        <dbReference type="EMBL" id="QDL38382.1"/>
    </source>
</evidence>
<keyword evidence="4" id="KW-1185">Reference proteome</keyword>
<protein>
    <recommendedName>
        <fullName evidence="5">DUF3300 domain-containing protein</fullName>
    </recommendedName>
</protein>
<dbReference type="KEGG" id="rhf:EUB48_14590"/>
<evidence type="ECO:0008006" key="5">
    <source>
        <dbReference type="Google" id="ProtNLM"/>
    </source>
</evidence>
<keyword evidence="2" id="KW-0732">Signal</keyword>
<evidence type="ECO:0000313" key="4">
    <source>
        <dbReference type="Proteomes" id="UP000316798"/>
    </source>
</evidence>
<dbReference type="RefSeq" id="WP_142819831.1">
    <property type="nucleotide sequence ID" value="NZ_CP035503.1"/>
</dbReference>
<feature type="chain" id="PRO_5022180293" description="DUF3300 domain-containing protein" evidence="2">
    <location>
        <begin position="25"/>
        <end position="147"/>
    </location>
</feature>
<dbReference type="EMBL" id="CP035503">
    <property type="protein sequence ID" value="QDL38382.1"/>
    <property type="molecule type" value="Genomic_DNA"/>
</dbReference>
<feature type="signal peptide" evidence="2">
    <location>
        <begin position="1"/>
        <end position="24"/>
    </location>
</feature>
<dbReference type="OrthoDB" id="8536851at2"/>
<organism evidence="3 4">
    <name type="scientific">Rhodoferax sediminis</name>
    <dbReference type="NCBI Taxonomy" id="2509614"/>
    <lineage>
        <taxon>Bacteria</taxon>
        <taxon>Pseudomonadati</taxon>
        <taxon>Pseudomonadota</taxon>
        <taxon>Betaproteobacteria</taxon>
        <taxon>Burkholderiales</taxon>
        <taxon>Comamonadaceae</taxon>
        <taxon>Rhodoferax</taxon>
    </lineage>
</organism>
<dbReference type="Proteomes" id="UP000316798">
    <property type="component" value="Chromosome"/>
</dbReference>
<gene>
    <name evidence="3" type="ORF">EUB48_14590</name>
</gene>